<accession>A0ABS0EF90</accession>
<evidence type="ECO:0000313" key="2">
    <source>
        <dbReference type="Proteomes" id="UP000611215"/>
    </source>
</evidence>
<name>A0ABS0EF90_9FLAO</name>
<protein>
    <submittedName>
        <fullName evidence="1">Uncharacterized protein</fullName>
    </submittedName>
</protein>
<proteinExistence type="predicted"/>
<dbReference type="EMBL" id="JADOET010000002">
    <property type="protein sequence ID" value="MBF8149119.1"/>
    <property type="molecule type" value="Genomic_DNA"/>
</dbReference>
<reference evidence="1 2" key="1">
    <citation type="submission" date="2020-11" db="EMBL/GenBank/DDBJ databases">
        <title>Winogradskyella marina sp. nov., isolated from marine sediment.</title>
        <authorList>
            <person name="Bo J."/>
            <person name="Wang S."/>
            <person name="Song X."/>
            <person name="Du Z."/>
        </authorList>
    </citation>
    <scope>NUCLEOTIDE SEQUENCE [LARGE SCALE GENOMIC DNA]</scope>
    <source>
        <strain evidence="1 2">F6397</strain>
    </source>
</reference>
<gene>
    <name evidence="1" type="ORF">ITJ86_04380</name>
</gene>
<sequence>MARQKGLFKITGTLGAVNFYVVKGVGYARKAGGGFNGNAIRTQPNMQRVRENASEFGHCSQVKKAFRLALSPFLSDIKGRALHTRLMQLFLGIKALDGVSERGQRRVTHGLQTAKGKRLLSRFVFTPRHQLLDALSDRATFDWSSQQFTVSDFNFGVFKSPKSATHIGVTLGVLDFDFDGLSSTLSVSPTQLLEVGTASASFTLVPDTMISTEYTGIAILGLRFCEVVDGEVYGLNGGIGCCVLGCEV</sequence>
<dbReference type="Proteomes" id="UP000611215">
    <property type="component" value="Unassembled WGS sequence"/>
</dbReference>
<keyword evidence="2" id="KW-1185">Reference proteome</keyword>
<comment type="caution">
    <text evidence="1">The sequence shown here is derived from an EMBL/GenBank/DDBJ whole genome shotgun (WGS) entry which is preliminary data.</text>
</comment>
<organism evidence="1 2">
    <name type="scientific">Winogradskyella marina</name>
    <dbReference type="NCBI Taxonomy" id="2785530"/>
    <lineage>
        <taxon>Bacteria</taxon>
        <taxon>Pseudomonadati</taxon>
        <taxon>Bacteroidota</taxon>
        <taxon>Flavobacteriia</taxon>
        <taxon>Flavobacteriales</taxon>
        <taxon>Flavobacteriaceae</taxon>
        <taxon>Winogradskyella</taxon>
    </lineage>
</organism>
<evidence type="ECO:0000313" key="1">
    <source>
        <dbReference type="EMBL" id="MBF8149119.1"/>
    </source>
</evidence>
<dbReference type="RefSeq" id="WP_195870392.1">
    <property type="nucleotide sequence ID" value="NZ_JADOET010000002.1"/>
</dbReference>